<name>A0ACD0NTK7_9BASI</name>
<organism evidence="1 2">
    <name type="scientific">Violaceomyces palustris</name>
    <dbReference type="NCBI Taxonomy" id="1673888"/>
    <lineage>
        <taxon>Eukaryota</taxon>
        <taxon>Fungi</taxon>
        <taxon>Dikarya</taxon>
        <taxon>Basidiomycota</taxon>
        <taxon>Ustilaginomycotina</taxon>
        <taxon>Ustilaginomycetes</taxon>
        <taxon>Violaceomycetales</taxon>
        <taxon>Violaceomycetaceae</taxon>
        <taxon>Violaceomyces</taxon>
    </lineage>
</organism>
<dbReference type="Proteomes" id="UP000245626">
    <property type="component" value="Unassembled WGS sequence"/>
</dbReference>
<protein>
    <submittedName>
        <fullName evidence="1">Amino acid transporter</fullName>
    </submittedName>
</protein>
<evidence type="ECO:0000313" key="1">
    <source>
        <dbReference type="EMBL" id="PWN49138.1"/>
    </source>
</evidence>
<reference evidence="1 2" key="1">
    <citation type="journal article" date="2018" name="Mol. Biol. Evol.">
        <title>Broad Genomic Sampling Reveals a Smut Pathogenic Ancestry of the Fungal Clade Ustilaginomycotina.</title>
        <authorList>
            <person name="Kijpornyongpan T."/>
            <person name="Mondo S.J."/>
            <person name="Barry K."/>
            <person name="Sandor L."/>
            <person name="Lee J."/>
            <person name="Lipzen A."/>
            <person name="Pangilinan J."/>
            <person name="LaButti K."/>
            <person name="Hainaut M."/>
            <person name="Henrissat B."/>
            <person name="Grigoriev I.V."/>
            <person name="Spatafora J.W."/>
            <person name="Aime M.C."/>
        </authorList>
    </citation>
    <scope>NUCLEOTIDE SEQUENCE [LARGE SCALE GENOMIC DNA]</scope>
    <source>
        <strain evidence="1 2">SA 807</strain>
    </source>
</reference>
<evidence type="ECO:0000313" key="2">
    <source>
        <dbReference type="Proteomes" id="UP000245626"/>
    </source>
</evidence>
<gene>
    <name evidence="1" type="ORF">IE53DRAFT_318159</name>
</gene>
<accession>A0ACD0NTK7</accession>
<sequence>MTADERILAELGYKQEFKREFSTFSTAAFCFSIMGVLASFSSTLIYPLSYGGHVGMVWGWFTASCFVMCVALSLAELCSAMPTSGGVYFWSARLAPPEYAPLASWLTGWCNLIGQVALVCSIDYTCADMISDAVSVGSDFTTFYSTELRYCIFLALLVGHGLLCSSPTRVTAKLNVMYVFINLAGVLATIVCLAALGTKVPGSVAFGEFQNNSTYSSNGFAWLLSMTAAMWSLTGYDCASHIAEETSNASKSGAIAIISAVAGTAGFGWILSIVTSFVIDDPSKVLESPLSLPAAQVFYDVLGKRGMLALWSVIAWVQFNTAATQTTDASRVFYAFARDGALPFSGFISSVNRFTQTPVNATWVTVVCSAILGLLTLQSTAGLALFSTAVIGLYVSYVIPVAFRISSYGRRHFRPGAWHMGKASVYVGSVACLWVAFIVVILLFPANPGPSPQDMNWSVLILGLILLSSYAWWFFSAHKWYKGPIGNLSAHNPVEPTEETRSVQASPVAANTFVHAETKAAEKASQEEAESKYSVTLEPYHA</sequence>
<dbReference type="EMBL" id="KZ820092">
    <property type="protein sequence ID" value="PWN49138.1"/>
    <property type="molecule type" value="Genomic_DNA"/>
</dbReference>
<keyword evidence="2" id="KW-1185">Reference proteome</keyword>
<proteinExistence type="predicted"/>